<keyword evidence="1" id="KW-0812">Transmembrane</keyword>
<proteinExistence type="predicted"/>
<dbReference type="EMBL" id="JACASF010000002">
    <property type="protein sequence ID" value="KAF6492347.1"/>
    <property type="molecule type" value="Genomic_DNA"/>
</dbReference>
<dbReference type="AlphaFoldDB" id="A0A7J8J653"/>
<sequence>MHQEVASLIPGQGRYPSCGPNPPVGDMQELANPRSLSSMFLSLSKKSNILHERQKPLLPTFPDLSWNCFQSLNHTPQRGNNFIFFTFFNCFYYLFFIYLFFKILTRGYFFIDFQIEQEGEGERETSI</sequence>
<dbReference type="Proteomes" id="UP000550707">
    <property type="component" value="Unassembled WGS sequence"/>
</dbReference>
<evidence type="ECO:0000313" key="3">
    <source>
        <dbReference type="Proteomes" id="UP000550707"/>
    </source>
</evidence>
<dbReference type="InParanoid" id="A0A7J8J653"/>
<feature type="transmembrane region" description="Helical" evidence="1">
    <location>
        <begin position="82"/>
        <end position="101"/>
    </location>
</feature>
<comment type="caution">
    <text evidence="2">The sequence shown here is derived from an EMBL/GenBank/DDBJ whole genome shotgun (WGS) entry which is preliminary data.</text>
</comment>
<gene>
    <name evidence="2" type="ORF">HJG59_009560</name>
</gene>
<reference evidence="2 3" key="1">
    <citation type="journal article" date="2020" name="Nature">
        <title>Six reference-quality genomes reveal evolution of bat adaptations.</title>
        <authorList>
            <person name="Jebb D."/>
            <person name="Huang Z."/>
            <person name="Pippel M."/>
            <person name="Hughes G.M."/>
            <person name="Lavrichenko K."/>
            <person name="Devanna P."/>
            <person name="Winkler S."/>
            <person name="Jermiin L.S."/>
            <person name="Skirmuntt E.C."/>
            <person name="Katzourakis A."/>
            <person name="Burkitt-Gray L."/>
            <person name="Ray D.A."/>
            <person name="Sullivan K.A.M."/>
            <person name="Roscito J.G."/>
            <person name="Kirilenko B.M."/>
            <person name="Davalos L.M."/>
            <person name="Corthals A.P."/>
            <person name="Power M.L."/>
            <person name="Jones G."/>
            <person name="Ransome R.D."/>
            <person name="Dechmann D.K.N."/>
            <person name="Locatelli A.G."/>
            <person name="Puechmaille S.J."/>
            <person name="Fedrigo O."/>
            <person name="Jarvis E.D."/>
            <person name="Hiller M."/>
            <person name="Vernes S.C."/>
            <person name="Myers E.W."/>
            <person name="Teeling E.C."/>
        </authorList>
    </citation>
    <scope>NUCLEOTIDE SEQUENCE [LARGE SCALE GENOMIC DNA]</scope>
    <source>
        <strain evidence="2">MMolMol1</strain>
        <tissue evidence="2">Muscle</tissue>
    </source>
</reference>
<protein>
    <submittedName>
        <fullName evidence="2">Uncharacterized protein</fullName>
    </submittedName>
</protein>
<name>A0A7J8J653_MOLMO</name>
<keyword evidence="3" id="KW-1185">Reference proteome</keyword>
<accession>A0A7J8J653</accession>
<organism evidence="2 3">
    <name type="scientific">Molossus molossus</name>
    <name type="common">Pallas' mastiff bat</name>
    <name type="synonym">Vespertilio molossus</name>
    <dbReference type="NCBI Taxonomy" id="27622"/>
    <lineage>
        <taxon>Eukaryota</taxon>
        <taxon>Metazoa</taxon>
        <taxon>Chordata</taxon>
        <taxon>Craniata</taxon>
        <taxon>Vertebrata</taxon>
        <taxon>Euteleostomi</taxon>
        <taxon>Mammalia</taxon>
        <taxon>Eutheria</taxon>
        <taxon>Laurasiatheria</taxon>
        <taxon>Chiroptera</taxon>
        <taxon>Yangochiroptera</taxon>
        <taxon>Molossidae</taxon>
        <taxon>Molossus</taxon>
    </lineage>
</organism>
<evidence type="ECO:0000313" key="2">
    <source>
        <dbReference type="EMBL" id="KAF6492347.1"/>
    </source>
</evidence>
<keyword evidence="1" id="KW-0472">Membrane</keyword>
<evidence type="ECO:0000256" key="1">
    <source>
        <dbReference type="SAM" id="Phobius"/>
    </source>
</evidence>
<keyword evidence="1" id="KW-1133">Transmembrane helix</keyword>